<evidence type="ECO:0000259" key="2">
    <source>
        <dbReference type="PROSITE" id="PS50994"/>
    </source>
</evidence>
<feature type="compositionally biased region" description="Polar residues" evidence="1">
    <location>
        <begin position="403"/>
        <end position="415"/>
    </location>
</feature>
<name>A0A6L2MRG1_TANCI</name>
<dbReference type="AlphaFoldDB" id="A0A6L2MRG1"/>
<keyword evidence="3" id="KW-0808">Transferase</keyword>
<keyword evidence="3" id="KW-0695">RNA-directed DNA polymerase</keyword>
<dbReference type="PROSITE" id="PS50994">
    <property type="entry name" value="INTEGRASE"/>
    <property type="match status" value="1"/>
</dbReference>
<comment type="caution">
    <text evidence="3">The sequence shown here is derived from an EMBL/GenBank/DDBJ whole genome shotgun (WGS) entry which is preliminary data.</text>
</comment>
<keyword evidence="3" id="KW-0548">Nucleotidyltransferase</keyword>
<dbReference type="Pfam" id="PF24626">
    <property type="entry name" value="SH3_Tf2-1"/>
    <property type="match status" value="1"/>
</dbReference>
<dbReference type="Gene3D" id="3.30.420.10">
    <property type="entry name" value="Ribonuclease H-like superfamily/Ribonuclease H"/>
    <property type="match status" value="1"/>
</dbReference>
<proteinExistence type="predicted"/>
<feature type="region of interest" description="Disordered" evidence="1">
    <location>
        <begin position="372"/>
        <end position="459"/>
    </location>
</feature>
<sequence>MDFISKLPKTSNEHDTIWVIVDRLTKSAHFIPTKATDSMETLTRLYIKEIISRHGMPISIISDRGSHFTSRFWQSLQNALGTQLDISTAYHPETDGQSERTIQTLKDMLRARVIDFGKGWEKHLPLVEFSYNNSYHASIKAAPFKALYGRKCRSPVCWAKVGDVQLTRPEIIHETTEKIVQIRQCLQAARDRQRSYANVIQNPLKFQVRDQVMLKLSPLKGVIRFGKQGKLNLWYIGPFKILERIGPVAYKLELPEELKLRLDDKLNYVEEPVDIMDREVKQLKKVIFLESNEITQEVLNAAAAGIILYKTYNQAYHLLEDKVLLKLDWAKNQKTKSSLKKTVAFTDEGSSNSDTDKIMARMDAMTLKIDAYNTQPTPKGHNSKAYQPPQARNKHVNVVFTRSGKSYNLPDNLNDQQKETPINFDRDDEDDEPTPQPKTQNLKPAKETPLPKPYKPKIPYPQHLRKEKMETQYGKFLDMIRAIRINVPLVDVLAGMPNYGNFFKELISNKHKIEQISAAFLSDEGLAMIQNKVPPKLEDPGSFFIPCNFNRTFSCNALADLENMLVEVGKFSFLDDFVILEMEEDSKVTLILGRPFLHTVDEVIRVKHNQLNLGVGTERMIFNIDSVMKHSYSNDDTYFSIDVNDEILEEDFDALLDEGSKILYSIKGTLLEEEIFAEFDEFMAMTADENSDFESDTEEPTFEKITINANYKIKRTLEKPPTDFELKPLLDNLEYVFPEEPSVLPVNISSHLSKEKKNKLVSILKKHKQAFAWKTIDIPGICLSFCKHKIQLLDDKKPVVQKQIRLNPNMQEVVKKAIVKLLDTDVVNSNIIQKYIKIIRFC</sequence>
<evidence type="ECO:0000313" key="3">
    <source>
        <dbReference type="EMBL" id="GEU75959.1"/>
    </source>
</evidence>
<dbReference type="PANTHER" id="PTHR45835">
    <property type="entry name" value="YALI0A06105P"/>
    <property type="match status" value="1"/>
</dbReference>
<dbReference type="GO" id="GO:0003964">
    <property type="term" value="F:RNA-directed DNA polymerase activity"/>
    <property type="evidence" value="ECO:0007669"/>
    <property type="project" value="UniProtKB-KW"/>
</dbReference>
<dbReference type="PANTHER" id="PTHR45835:SF103">
    <property type="entry name" value="RNA-DIRECTED DNA POLYMERASE"/>
    <property type="match status" value="1"/>
</dbReference>
<protein>
    <submittedName>
        <fullName evidence="3">Reverse transcriptase domain-containing protein</fullName>
    </submittedName>
</protein>
<dbReference type="InterPro" id="IPR056924">
    <property type="entry name" value="SH3_Tf2-1"/>
</dbReference>
<dbReference type="GO" id="GO:0003676">
    <property type="term" value="F:nucleic acid binding"/>
    <property type="evidence" value="ECO:0007669"/>
    <property type="project" value="InterPro"/>
</dbReference>
<dbReference type="Gene3D" id="3.10.10.10">
    <property type="entry name" value="HIV Type 1 Reverse Transcriptase, subunit A, domain 1"/>
    <property type="match status" value="1"/>
</dbReference>
<reference evidence="3" key="1">
    <citation type="journal article" date="2019" name="Sci. Rep.">
        <title>Draft genome of Tanacetum cinerariifolium, the natural source of mosquito coil.</title>
        <authorList>
            <person name="Yamashiro T."/>
            <person name="Shiraishi A."/>
            <person name="Satake H."/>
            <person name="Nakayama K."/>
        </authorList>
    </citation>
    <scope>NUCLEOTIDE SEQUENCE</scope>
</reference>
<dbReference type="GO" id="GO:0015074">
    <property type="term" value="P:DNA integration"/>
    <property type="evidence" value="ECO:0007669"/>
    <property type="project" value="InterPro"/>
</dbReference>
<dbReference type="EMBL" id="BKCJ010007186">
    <property type="protein sequence ID" value="GEU75959.1"/>
    <property type="molecule type" value="Genomic_DNA"/>
</dbReference>
<gene>
    <name evidence="3" type="ORF">Tci_047937</name>
</gene>
<dbReference type="InterPro" id="IPR012337">
    <property type="entry name" value="RNaseH-like_sf"/>
</dbReference>
<dbReference type="InterPro" id="IPR036397">
    <property type="entry name" value="RNaseH_sf"/>
</dbReference>
<organism evidence="3">
    <name type="scientific">Tanacetum cinerariifolium</name>
    <name type="common">Dalmatian daisy</name>
    <name type="synonym">Chrysanthemum cinerariifolium</name>
    <dbReference type="NCBI Taxonomy" id="118510"/>
    <lineage>
        <taxon>Eukaryota</taxon>
        <taxon>Viridiplantae</taxon>
        <taxon>Streptophyta</taxon>
        <taxon>Embryophyta</taxon>
        <taxon>Tracheophyta</taxon>
        <taxon>Spermatophyta</taxon>
        <taxon>Magnoliopsida</taxon>
        <taxon>eudicotyledons</taxon>
        <taxon>Gunneridae</taxon>
        <taxon>Pentapetalae</taxon>
        <taxon>asterids</taxon>
        <taxon>campanulids</taxon>
        <taxon>Asterales</taxon>
        <taxon>Asteraceae</taxon>
        <taxon>Asteroideae</taxon>
        <taxon>Anthemideae</taxon>
        <taxon>Anthemidinae</taxon>
        <taxon>Tanacetum</taxon>
    </lineage>
</organism>
<evidence type="ECO:0000256" key="1">
    <source>
        <dbReference type="SAM" id="MobiDB-lite"/>
    </source>
</evidence>
<dbReference type="InterPro" id="IPR001584">
    <property type="entry name" value="Integrase_cat-core"/>
</dbReference>
<feature type="domain" description="Integrase catalytic" evidence="2">
    <location>
        <begin position="1"/>
        <end position="151"/>
    </location>
</feature>
<dbReference type="Pfam" id="PF00665">
    <property type="entry name" value="rve"/>
    <property type="match status" value="1"/>
</dbReference>
<accession>A0A6L2MRG1</accession>
<feature type="compositionally biased region" description="Pro residues" evidence="1">
    <location>
        <begin position="450"/>
        <end position="459"/>
    </location>
</feature>
<dbReference type="SUPFAM" id="SSF53098">
    <property type="entry name" value="Ribonuclease H-like"/>
    <property type="match status" value="1"/>
</dbReference>